<dbReference type="SMART" id="SM00185">
    <property type="entry name" value="ARM"/>
    <property type="match status" value="3"/>
</dbReference>
<dbReference type="Gene3D" id="1.25.10.10">
    <property type="entry name" value="Leucine-rich Repeat Variant"/>
    <property type="match status" value="3"/>
</dbReference>
<organism evidence="2">
    <name type="scientific">Micromonas pusilla (strain CCMP1545)</name>
    <name type="common">Picoplanktonic green alga</name>
    <dbReference type="NCBI Taxonomy" id="564608"/>
    <lineage>
        <taxon>Eukaryota</taxon>
        <taxon>Viridiplantae</taxon>
        <taxon>Chlorophyta</taxon>
        <taxon>Mamiellophyceae</taxon>
        <taxon>Mamiellales</taxon>
        <taxon>Mamiellaceae</taxon>
        <taxon>Micromonas</taxon>
    </lineage>
</organism>
<keyword evidence="2" id="KW-1185">Reference proteome</keyword>
<sequence>MTATAIKVTTRPPSHAMVYKPVHDVLAAYQKARAIFVRDVAELLARGDAGMDQALMDGKVLPLLYKPLVQDVVPSIQSHALDVAKSLVDPSGGDELVEDEPLEKLVASLSHPAPAVVVSGLRALRSIAGKKEAHATAVVAAGALVPMRALLESFHDDVKEETVRTLRAVAAAGAEHAGKIIAEDDTLAALAANCNMMDASLSLRAQIVKVFESVCAYGAESAGAVLDCGGFHAAARVAEDASAANAVADDGVAPRAAASAFACLATMARHSDDLAAAVVDAGCVPCAIAGVVNEANAPLREATAATLRELAMKTPALAETVASDGGVAGLVQCANLERGTSRSILAVQTLGYIADFKQAFAMAVVGAGGAKCLVDASRSAADVDAAVAAAWALGCVARHGKETAKPLAKAGALKAMLECYALGKESVTVVGEALTDRAKAALKSLVKNVGDLRLVEPLIDEATPKPILRHVLNEFAVKLAKDVNAKRDFVTGGALMRLQAIRRAHEAAAAAAARAREEARLGAADAAADDALLDERTELAVTQINHMFPADVVSYYLYC</sequence>
<dbReference type="OMA" id="INCLAHI"/>
<dbReference type="OrthoDB" id="544430at2759"/>
<dbReference type="GeneID" id="9680957"/>
<dbReference type="STRING" id="564608.C1MIY0"/>
<accession>C1MIY0</accession>
<dbReference type="PANTHER" id="PTHR23314:SF0">
    <property type="entry name" value="SPERM-ASSOCIATED ANTIGEN 6"/>
    <property type="match status" value="1"/>
</dbReference>
<dbReference type="GO" id="GO:0008017">
    <property type="term" value="F:microtubule binding"/>
    <property type="evidence" value="ECO:0007669"/>
    <property type="project" value="TreeGrafter"/>
</dbReference>
<evidence type="ECO:0000313" key="2">
    <source>
        <dbReference type="Proteomes" id="UP000001876"/>
    </source>
</evidence>
<dbReference type="GO" id="GO:0003341">
    <property type="term" value="P:cilium movement"/>
    <property type="evidence" value="ECO:0007669"/>
    <property type="project" value="TreeGrafter"/>
</dbReference>
<proteinExistence type="predicted"/>
<protein>
    <submittedName>
        <fullName evidence="1">Predicted protein</fullName>
    </submittedName>
</protein>
<reference evidence="1 2" key="1">
    <citation type="journal article" date="2009" name="Science">
        <title>Green evolution and dynamic adaptations revealed by genomes of the marine picoeukaryotes Micromonas.</title>
        <authorList>
            <person name="Worden A.Z."/>
            <person name="Lee J.H."/>
            <person name="Mock T."/>
            <person name="Rouze P."/>
            <person name="Simmons M.P."/>
            <person name="Aerts A.L."/>
            <person name="Allen A.E."/>
            <person name="Cuvelier M.L."/>
            <person name="Derelle E."/>
            <person name="Everett M.V."/>
            <person name="Foulon E."/>
            <person name="Grimwood J."/>
            <person name="Gundlach H."/>
            <person name="Henrissat B."/>
            <person name="Napoli C."/>
            <person name="McDonald S.M."/>
            <person name="Parker M.S."/>
            <person name="Rombauts S."/>
            <person name="Salamov A."/>
            <person name="Von Dassow P."/>
            <person name="Badger J.H."/>
            <person name="Coutinho P.M."/>
            <person name="Demir E."/>
            <person name="Dubchak I."/>
            <person name="Gentemann C."/>
            <person name="Eikrem W."/>
            <person name="Gready J.E."/>
            <person name="John U."/>
            <person name="Lanier W."/>
            <person name="Lindquist E.A."/>
            <person name="Lucas S."/>
            <person name="Mayer K.F."/>
            <person name="Moreau H."/>
            <person name="Not F."/>
            <person name="Otillar R."/>
            <person name="Panaud O."/>
            <person name="Pangilinan J."/>
            <person name="Paulsen I."/>
            <person name="Piegu B."/>
            <person name="Poliakov A."/>
            <person name="Robbens S."/>
            <person name="Schmutz J."/>
            <person name="Toulza E."/>
            <person name="Wyss T."/>
            <person name="Zelensky A."/>
            <person name="Zhou K."/>
            <person name="Armbrust E.V."/>
            <person name="Bhattacharya D."/>
            <person name="Goodenough U.W."/>
            <person name="Van de Peer Y."/>
            <person name="Grigoriev I.V."/>
        </authorList>
    </citation>
    <scope>NUCLEOTIDE SEQUENCE [LARGE SCALE GENOMIC DNA]</scope>
    <source>
        <strain evidence="1 2">CCMP1545</strain>
    </source>
</reference>
<dbReference type="GO" id="GO:0015630">
    <property type="term" value="C:microtubule cytoskeleton"/>
    <property type="evidence" value="ECO:0007669"/>
    <property type="project" value="TreeGrafter"/>
</dbReference>
<gene>
    <name evidence="1" type="ORF">MICPUCDRAFT_50738</name>
</gene>
<dbReference type="RefSeq" id="XP_003055213.1">
    <property type="nucleotide sequence ID" value="XM_003055167.1"/>
</dbReference>
<dbReference type="KEGG" id="mpp:MICPUCDRAFT_50738"/>
<dbReference type="AlphaFoldDB" id="C1MIY0"/>
<dbReference type="InterPro" id="IPR011989">
    <property type="entry name" value="ARM-like"/>
</dbReference>
<dbReference type="InterPro" id="IPR016024">
    <property type="entry name" value="ARM-type_fold"/>
</dbReference>
<dbReference type="EMBL" id="GG663735">
    <property type="protein sequence ID" value="EEH60465.1"/>
    <property type="molecule type" value="Genomic_DNA"/>
</dbReference>
<dbReference type="PANTHER" id="PTHR23314">
    <property type="entry name" value="SPERM-ASSOCIATED ANTIGEN 6 ARMADILLO REPEAT-CONTAINING"/>
    <property type="match status" value="1"/>
</dbReference>
<dbReference type="Proteomes" id="UP000001876">
    <property type="component" value="Unassembled WGS sequence"/>
</dbReference>
<dbReference type="eggNOG" id="KOG0166">
    <property type="taxonomic scope" value="Eukaryota"/>
</dbReference>
<name>C1MIY0_MICPC</name>
<dbReference type="SUPFAM" id="SSF48371">
    <property type="entry name" value="ARM repeat"/>
    <property type="match status" value="1"/>
</dbReference>
<dbReference type="InterPro" id="IPR000225">
    <property type="entry name" value="Armadillo"/>
</dbReference>
<evidence type="ECO:0000313" key="1">
    <source>
        <dbReference type="EMBL" id="EEH60465.1"/>
    </source>
</evidence>